<sequence>MRRQPISEQPFLSIVIPAYNEERRLPPNLKRVLEYLDTQPFEAEVIVVDDGSEDRTVQRVREVAADDPRVRIIENEHYGKAYAVRTGMLAARGEIVLFSDADLSTPIHEIERFFPYFEQNYDIVIGSREGGGPNQRVGEPFYRHLMGRVFNLLVQLLAVPGIRDTQCGFKAMRREAVHDLFPRLRIHDGSKGPVKGSMVTGFDVELLFLALQLGYKVKEVPVEWRYGRESKVNPLIDSWRLFRDVLMVRWNHLLGRYDMRPKAAASNHPPTAH</sequence>
<dbReference type="Proteomes" id="UP000037784">
    <property type="component" value="Unassembled WGS sequence"/>
</dbReference>
<dbReference type="RefSeq" id="WP_054493498.1">
    <property type="nucleotide sequence ID" value="NZ_BBZA01000182.1"/>
</dbReference>
<evidence type="ECO:0000256" key="8">
    <source>
        <dbReference type="ARBA" id="ARBA00022824"/>
    </source>
</evidence>
<dbReference type="Pfam" id="PF00535">
    <property type="entry name" value="Glycos_transf_2"/>
    <property type="match status" value="1"/>
</dbReference>
<evidence type="ECO:0000259" key="13">
    <source>
        <dbReference type="Pfam" id="PF00535"/>
    </source>
</evidence>
<keyword evidence="10" id="KW-1133">Transmembrane helix</keyword>
<dbReference type="InParanoid" id="A0A0M9UD67"/>
<dbReference type="OrthoDB" id="9810303at2"/>
<keyword evidence="7" id="KW-0812">Transmembrane</keyword>
<evidence type="ECO:0000256" key="10">
    <source>
        <dbReference type="ARBA" id="ARBA00022989"/>
    </source>
</evidence>
<evidence type="ECO:0000256" key="6">
    <source>
        <dbReference type="ARBA" id="ARBA00022679"/>
    </source>
</evidence>
<evidence type="ECO:0000313" key="14">
    <source>
        <dbReference type="EMBL" id="GAP63694.1"/>
    </source>
</evidence>
<evidence type="ECO:0000313" key="17">
    <source>
        <dbReference type="Proteomes" id="UP000050502"/>
    </source>
</evidence>
<evidence type="ECO:0000256" key="11">
    <source>
        <dbReference type="ARBA" id="ARBA00023136"/>
    </source>
</evidence>
<feature type="domain" description="Glycosyltransferase 2-like" evidence="13">
    <location>
        <begin position="13"/>
        <end position="181"/>
    </location>
</feature>
<evidence type="ECO:0000256" key="3">
    <source>
        <dbReference type="ARBA" id="ARBA00006739"/>
    </source>
</evidence>
<dbReference type="Gene3D" id="3.90.550.10">
    <property type="entry name" value="Spore Coat Polysaccharide Biosynthesis Protein SpsA, Chain A"/>
    <property type="match status" value="1"/>
</dbReference>
<evidence type="ECO:0000256" key="1">
    <source>
        <dbReference type="ARBA" id="ARBA00004389"/>
    </source>
</evidence>
<dbReference type="EC" id="2.4.1.117" evidence="4"/>
<dbReference type="GO" id="GO:0004581">
    <property type="term" value="F:dolichyl-phosphate beta-glucosyltransferase activity"/>
    <property type="evidence" value="ECO:0007669"/>
    <property type="project" value="UniProtKB-EC"/>
</dbReference>
<evidence type="ECO:0000256" key="12">
    <source>
        <dbReference type="ARBA" id="ARBA00045097"/>
    </source>
</evidence>
<name>A0A0M9UD67_9CHLR</name>
<reference evidence="14 16" key="1">
    <citation type="journal article" date="2015" name="Genome Announc.">
        <title>Draft Genome Sequence of a Heterotrophic Facultative Anaerobic Thermophilic Bacterium, Ardenticatena maritima Strain 110ST.</title>
        <authorList>
            <person name="Kawaichi S."/>
            <person name="Yoshida T."/>
            <person name="Sako Y."/>
            <person name="Nakamura R."/>
        </authorList>
    </citation>
    <scope>NUCLEOTIDE SEQUENCE [LARGE SCALE GENOMIC DNA]</scope>
    <source>
        <strain evidence="14 16">110S</strain>
    </source>
</reference>
<reference evidence="15 17" key="2">
    <citation type="submission" date="2015-07" db="EMBL/GenBank/DDBJ databases">
        <title>Whole genome sequence of Ardenticatena maritima DSM 23922.</title>
        <authorList>
            <person name="Hemp J."/>
            <person name="Ward L.M."/>
            <person name="Pace L.A."/>
            <person name="Fischer W.W."/>
        </authorList>
    </citation>
    <scope>NUCLEOTIDE SEQUENCE [LARGE SCALE GENOMIC DNA]</scope>
    <source>
        <strain evidence="15 17">110S</strain>
    </source>
</reference>
<dbReference type="STRING" id="872965.SE16_05095"/>
<dbReference type="CDD" id="cd04188">
    <property type="entry name" value="DPG_synthase"/>
    <property type="match status" value="1"/>
</dbReference>
<dbReference type="InterPro" id="IPR029044">
    <property type="entry name" value="Nucleotide-diphossugar_trans"/>
</dbReference>
<organism evidence="14 16">
    <name type="scientific">Ardenticatena maritima</name>
    <dbReference type="NCBI Taxonomy" id="872965"/>
    <lineage>
        <taxon>Bacteria</taxon>
        <taxon>Bacillati</taxon>
        <taxon>Chloroflexota</taxon>
        <taxon>Ardenticatenia</taxon>
        <taxon>Ardenticatenales</taxon>
        <taxon>Ardenticatenaceae</taxon>
        <taxon>Ardenticatena</taxon>
    </lineage>
</organism>
<evidence type="ECO:0000256" key="9">
    <source>
        <dbReference type="ARBA" id="ARBA00022968"/>
    </source>
</evidence>
<comment type="similarity">
    <text evidence="3">Belongs to the glycosyltransferase 2 family.</text>
</comment>
<dbReference type="InterPro" id="IPR001173">
    <property type="entry name" value="Glyco_trans_2-like"/>
</dbReference>
<keyword evidence="9" id="KW-0735">Signal-anchor</keyword>
<comment type="catalytic activity">
    <reaction evidence="12">
        <text>a di-trans,poly-cis-dolichyl phosphate + UDP-alpha-D-glucose = a di-trans,poly-cis-dolichyl beta-D-glucosyl phosphate + UDP</text>
        <dbReference type="Rhea" id="RHEA:15401"/>
        <dbReference type="Rhea" id="RHEA-COMP:19498"/>
        <dbReference type="Rhea" id="RHEA-COMP:19502"/>
        <dbReference type="ChEBI" id="CHEBI:57525"/>
        <dbReference type="ChEBI" id="CHEBI:57683"/>
        <dbReference type="ChEBI" id="CHEBI:58223"/>
        <dbReference type="ChEBI" id="CHEBI:58885"/>
        <dbReference type="EC" id="2.4.1.117"/>
    </reaction>
    <physiologicalReaction direction="left-to-right" evidence="12">
        <dbReference type="Rhea" id="RHEA:15402"/>
    </physiologicalReaction>
</comment>
<dbReference type="PANTHER" id="PTHR10859:SF91">
    <property type="entry name" value="DOLICHYL-PHOSPHATE BETA-GLUCOSYLTRANSFERASE"/>
    <property type="match status" value="1"/>
</dbReference>
<evidence type="ECO:0000313" key="16">
    <source>
        <dbReference type="Proteomes" id="UP000037784"/>
    </source>
</evidence>
<protein>
    <recommendedName>
        <fullName evidence="4">dolichyl-phosphate beta-glucosyltransferase</fullName>
        <ecNumber evidence="4">2.4.1.117</ecNumber>
    </recommendedName>
</protein>
<keyword evidence="8" id="KW-0256">Endoplasmic reticulum</keyword>
<dbReference type="EMBL" id="LGKN01000004">
    <property type="protein sequence ID" value="KPL88233.1"/>
    <property type="molecule type" value="Genomic_DNA"/>
</dbReference>
<gene>
    <name evidence="14" type="ORF">ARMA_2117</name>
    <name evidence="15" type="ORF">SE16_05095</name>
</gene>
<evidence type="ECO:0000256" key="7">
    <source>
        <dbReference type="ARBA" id="ARBA00022692"/>
    </source>
</evidence>
<evidence type="ECO:0000313" key="15">
    <source>
        <dbReference type="EMBL" id="KPL88233.1"/>
    </source>
</evidence>
<dbReference type="PANTHER" id="PTHR10859">
    <property type="entry name" value="GLYCOSYL TRANSFERASE"/>
    <property type="match status" value="1"/>
</dbReference>
<evidence type="ECO:0000256" key="2">
    <source>
        <dbReference type="ARBA" id="ARBA00004922"/>
    </source>
</evidence>
<dbReference type="AlphaFoldDB" id="A0A0M9UD67"/>
<accession>A0A0M9UD67</accession>
<comment type="caution">
    <text evidence="14">The sequence shown here is derived from an EMBL/GenBank/DDBJ whole genome shotgun (WGS) entry which is preliminary data.</text>
</comment>
<keyword evidence="16" id="KW-1185">Reference proteome</keyword>
<dbReference type="SUPFAM" id="SSF53448">
    <property type="entry name" value="Nucleotide-diphospho-sugar transferases"/>
    <property type="match status" value="1"/>
</dbReference>
<comment type="subcellular location">
    <subcellularLocation>
        <location evidence="1">Endoplasmic reticulum membrane</location>
        <topology evidence="1">Single-pass membrane protein</topology>
    </subcellularLocation>
</comment>
<evidence type="ECO:0000256" key="4">
    <source>
        <dbReference type="ARBA" id="ARBA00012583"/>
    </source>
</evidence>
<keyword evidence="5" id="KW-0328">Glycosyltransferase</keyword>
<keyword evidence="6 15" id="KW-0808">Transferase</keyword>
<comment type="pathway">
    <text evidence="2">Protein modification; protein glycosylation.</text>
</comment>
<reference evidence="16" key="3">
    <citation type="submission" date="2015-08" db="EMBL/GenBank/DDBJ databases">
        <title>Draft Genome Sequence of a Heterotrophic Facultative Anaerobic Bacterium Ardenticatena maritima Strain 110S.</title>
        <authorList>
            <person name="Kawaichi S."/>
            <person name="Yoshida T."/>
            <person name="Sako Y."/>
            <person name="Nakamura R."/>
        </authorList>
    </citation>
    <scope>NUCLEOTIDE SEQUENCE [LARGE SCALE GENOMIC DNA]</scope>
    <source>
        <strain evidence="16">110S</strain>
    </source>
</reference>
<proteinExistence type="inferred from homology"/>
<dbReference type="Proteomes" id="UP000050502">
    <property type="component" value="Unassembled WGS sequence"/>
</dbReference>
<dbReference type="EMBL" id="BBZA01000182">
    <property type="protein sequence ID" value="GAP63694.1"/>
    <property type="molecule type" value="Genomic_DNA"/>
</dbReference>
<keyword evidence="11" id="KW-0472">Membrane</keyword>
<dbReference type="GO" id="GO:0006487">
    <property type="term" value="P:protein N-linked glycosylation"/>
    <property type="evidence" value="ECO:0007669"/>
    <property type="project" value="TreeGrafter"/>
</dbReference>
<evidence type="ECO:0000256" key="5">
    <source>
        <dbReference type="ARBA" id="ARBA00022676"/>
    </source>
</evidence>
<dbReference type="InterPro" id="IPR035518">
    <property type="entry name" value="DPG_synthase"/>
</dbReference>